<dbReference type="SUPFAM" id="SSF81321">
    <property type="entry name" value="Family A G protein-coupled receptor-like"/>
    <property type="match status" value="1"/>
</dbReference>
<evidence type="ECO:0000256" key="10">
    <source>
        <dbReference type="SAM" id="Phobius"/>
    </source>
</evidence>
<keyword evidence="4" id="KW-0297">G-protein coupled receptor</keyword>
<feature type="domain" description="G-protein coupled receptors family 1 profile" evidence="11">
    <location>
        <begin position="345"/>
        <end position="504"/>
    </location>
</feature>
<accession>A0A4W2EVB8</accession>
<evidence type="ECO:0000313" key="12">
    <source>
        <dbReference type="Ensembl" id="ENSBIXP00000040725.1"/>
    </source>
</evidence>
<keyword evidence="13" id="KW-1185">Reference proteome</keyword>
<keyword evidence="8" id="KW-0807">Transducer</keyword>
<evidence type="ECO:0000259" key="11">
    <source>
        <dbReference type="PROSITE" id="PS50262"/>
    </source>
</evidence>
<feature type="transmembrane region" description="Helical" evidence="10">
    <location>
        <begin position="406"/>
        <end position="430"/>
    </location>
</feature>
<feature type="transmembrane region" description="Helical" evidence="10">
    <location>
        <begin position="364"/>
        <end position="385"/>
    </location>
</feature>
<evidence type="ECO:0000256" key="3">
    <source>
        <dbReference type="ARBA" id="ARBA00022989"/>
    </source>
</evidence>
<name>A0A4W2EVB8_BOBOX</name>
<dbReference type="STRING" id="30522.A0A4W2EVB8"/>
<keyword evidence="3 10" id="KW-1133">Transmembrane helix</keyword>
<evidence type="ECO:0000256" key="4">
    <source>
        <dbReference type="ARBA" id="ARBA00023040"/>
    </source>
</evidence>
<keyword evidence="6" id="KW-0675">Receptor</keyword>
<dbReference type="PANTHER" id="PTHR24232">
    <property type="entry name" value="G-PROTEIN COUPLED RECEPTOR"/>
    <property type="match status" value="1"/>
</dbReference>
<evidence type="ECO:0000256" key="2">
    <source>
        <dbReference type="ARBA" id="ARBA00022692"/>
    </source>
</evidence>
<dbReference type="PROSITE" id="PS50262">
    <property type="entry name" value="G_PROTEIN_RECEP_F1_2"/>
    <property type="match status" value="1"/>
</dbReference>
<feature type="transmembrane region" description="Helical" evidence="10">
    <location>
        <begin position="450"/>
        <end position="469"/>
    </location>
</feature>
<dbReference type="Pfam" id="PF00001">
    <property type="entry name" value="7tm_1"/>
    <property type="match status" value="1"/>
</dbReference>
<feature type="region of interest" description="Disordered" evidence="9">
    <location>
        <begin position="330"/>
        <end position="355"/>
    </location>
</feature>
<sequence>MAQAEGTRRCPQMQGEGGAVPLSRVWGPELRGEGTQLQEGLEEPQREHSRRGGGGLQGQLLQRGGEEASWWRGGGSRALEQSSRKPTRSGLCYAAVRAKVQGLPARTRGRVGALTADTGARPGDDGGRCLCTTGGLDLWLCCLQKDHCFSGVSTEAAAGLPLPLPGVPQAALVWAGTGGGEPHGLSLPSARPLPASAEGAVRNGAGTRLTRPRFPPALRQDLSRRQQLRREPASQPRDHEQQQLQLLGCQPSLLHVHGRAPGARPAAQRPGALGAVLAPAAVDRDPHLHGQPGRGRPLPALRPALLPVLPEADLQGHAALPDLPGRLPAQQVHEHQPGHGHRRGPLRGRAAPAARPQAPLPGRAAAVCTALWAVVLGSLVLRWFLDVQDGGFCFAVRSGRSTYTGVFSLLGFYLPLAVLVFCSLQVVTALTQRPEANPGQAEATQKASRMVLANLAVFVVCFLPFHMVLTMRVALGLQTCAIKVAMQITSRLSDANCCLDVICYYFMAKEFQEASVSTTSPRAKAHKSKDSVTMTLT</sequence>
<comment type="subcellular location">
    <subcellularLocation>
        <location evidence="1">Membrane</location>
        <topology evidence="1">Multi-pass membrane protein</topology>
    </subcellularLocation>
</comment>
<feature type="region of interest" description="Disordered" evidence="9">
    <location>
        <begin position="1"/>
        <end position="83"/>
    </location>
</feature>
<keyword evidence="2 10" id="KW-0812">Transmembrane</keyword>
<evidence type="ECO:0000256" key="1">
    <source>
        <dbReference type="ARBA" id="ARBA00004141"/>
    </source>
</evidence>
<reference evidence="12" key="3">
    <citation type="submission" date="2025-09" db="UniProtKB">
        <authorList>
            <consortium name="Ensembl"/>
        </authorList>
    </citation>
    <scope>IDENTIFICATION</scope>
</reference>
<dbReference type="AlphaFoldDB" id="A0A4W2EVB8"/>
<keyword evidence="7" id="KW-0325">Glycoprotein</keyword>
<dbReference type="GO" id="GO:0007200">
    <property type="term" value="P:phospholipase C-activating G protein-coupled receptor signaling pathway"/>
    <property type="evidence" value="ECO:0007669"/>
    <property type="project" value="TreeGrafter"/>
</dbReference>
<reference evidence="12" key="2">
    <citation type="submission" date="2025-08" db="UniProtKB">
        <authorList>
            <consortium name="Ensembl"/>
        </authorList>
    </citation>
    <scope>IDENTIFICATION</scope>
</reference>
<feature type="region of interest" description="Disordered" evidence="9">
    <location>
        <begin position="195"/>
        <end position="242"/>
    </location>
</feature>
<dbReference type="GO" id="GO:0035025">
    <property type="term" value="P:positive regulation of Rho protein signal transduction"/>
    <property type="evidence" value="ECO:0007669"/>
    <property type="project" value="TreeGrafter"/>
</dbReference>
<evidence type="ECO:0000256" key="7">
    <source>
        <dbReference type="ARBA" id="ARBA00023180"/>
    </source>
</evidence>
<protein>
    <recommendedName>
        <fullName evidence="11">G-protein coupled receptors family 1 profile domain-containing protein</fullName>
    </recommendedName>
</protein>
<proteinExistence type="predicted"/>
<dbReference type="PANTHER" id="PTHR24232:SF54">
    <property type="entry name" value="G-PROTEIN COUPLED RECEPTOR 35"/>
    <property type="match status" value="1"/>
</dbReference>
<dbReference type="GO" id="GO:0005886">
    <property type="term" value="C:plasma membrane"/>
    <property type="evidence" value="ECO:0007669"/>
    <property type="project" value="TreeGrafter"/>
</dbReference>
<dbReference type="Ensembl" id="ENSBIXT00000036694.1">
    <property type="protein sequence ID" value="ENSBIXP00000040725.1"/>
    <property type="gene ID" value="ENSBIXG00000005050.1"/>
</dbReference>
<evidence type="ECO:0000256" key="8">
    <source>
        <dbReference type="ARBA" id="ARBA00023224"/>
    </source>
</evidence>
<evidence type="ECO:0000313" key="13">
    <source>
        <dbReference type="Proteomes" id="UP000314981"/>
    </source>
</evidence>
<keyword evidence="5 10" id="KW-0472">Membrane</keyword>
<feature type="compositionally biased region" description="Basic and acidic residues" evidence="9">
    <location>
        <begin position="221"/>
        <end position="241"/>
    </location>
</feature>
<dbReference type="InterPro" id="IPR017452">
    <property type="entry name" value="GPCR_Rhodpsn_7TM"/>
</dbReference>
<dbReference type="PRINTS" id="PR00237">
    <property type="entry name" value="GPCRRHODOPSN"/>
</dbReference>
<dbReference type="Gene3D" id="1.20.1070.10">
    <property type="entry name" value="Rhodopsin 7-helix transmembrane proteins"/>
    <property type="match status" value="1"/>
</dbReference>
<dbReference type="Proteomes" id="UP000314981">
    <property type="component" value="Chromosome 3"/>
</dbReference>
<evidence type="ECO:0000256" key="6">
    <source>
        <dbReference type="ARBA" id="ARBA00023170"/>
    </source>
</evidence>
<reference evidence="12 13" key="1">
    <citation type="submission" date="2018-11" db="EMBL/GenBank/DDBJ databases">
        <title>Haplotype-resolved cattle genomes.</title>
        <authorList>
            <person name="Low W.Y."/>
            <person name="Tearle R."/>
            <person name="Bickhart D.M."/>
            <person name="Rosen B.D."/>
            <person name="Koren S."/>
            <person name="Rhie A."/>
            <person name="Hiendleder S."/>
            <person name="Phillippy A.M."/>
            <person name="Smith T.P.L."/>
            <person name="Williams J.L."/>
        </authorList>
    </citation>
    <scope>NUCLEOTIDE SEQUENCE [LARGE SCALE GENOMIC DNA]</scope>
</reference>
<dbReference type="GO" id="GO:0004930">
    <property type="term" value="F:G protein-coupled receptor activity"/>
    <property type="evidence" value="ECO:0007669"/>
    <property type="project" value="UniProtKB-KW"/>
</dbReference>
<organism evidence="12 13">
    <name type="scientific">Bos indicus x Bos taurus</name>
    <name type="common">Hybrid cattle</name>
    <dbReference type="NCBI Taxonomy" id="30522"/>
    <lineage>
        <taxon>Eukaryota</taxon>
        <taxon>Metazoa</taxon>
        <taxon>Chordata</taxon>
        <taxon>Craniata</taxon>
        <taxon>Vertebrata</taxon>
        <taxon>Euteleostomi</taxon>
        <taxon>Mammalia</taxon>
        <taxon>Eutheria</taxon>
        <taxon>Laurasiatheria</taxon>
        <taxon>Artiodactyla</taxon>
        <taxon>Ruminantia</taxon>
        <taxon>Pecora</taxon>
        <taxon>Bovidae</taxon>
        <taxon>Bovinae</taxon>
        <taxon>Bos</taxon>
    </lineage>
</organism>
<evidence type="ECO:0000256" key="5">
    <source>
        <dbReference type="ARBA" id="ARBA00023136"/>
    </source>
</evidence>
<evidence type="ECO:0000256" key="9">
    <source>
        <dbReference type="SAM" id="MobiDB-lite"/>
    </source>
</evidence>
<dbReference type="InterPro" id="IPR000276">
    <property type="entry name" value="GPCR_Rhodpsn"/>
</dbReference>